<dbReference type="InterPro" id="IPR000743">
    <property type="entry name" value="Glyco_hydro_28"/>
</dbReference>
<evidence type="ECO:0000256" key="4">
    <source>
        <dbReference type="RuleBase" id="RU361169"/>
    </source>
</evidence>
<protein>
    <recommendedName>
        <fullName evidence="7">Glycoside hydrolase family 28 protein</fullName>
    </recommendedName>
</protein>
<dbReference type="InterPro" id="IPR012334">
    <property type="entry name" value="Pectin_lyas_fold"/>
</dbReference>
<keyword evidence="3 4" id="KW-0326">Glycosidase</keyword>
<proteinExistence type="inferred from homology"/>
<evidence type="ECO:0008006" key="7">
    <source>
        <dbReference type="Google" id="ProtNLM"/>
    </source>
</evidence>
<evidence type="ECO:0000256" key="1">
    <source>
        <dbReference type="ARBA" id="ARBA00008834"/>
    </source>
</evidence>
<gene>
    <name evidence="5" type="ORF">GJR95_03425</name>
</gene>
<dbReference type="GO" id="GO:0004650">
    <property type="term" value="F:polygalacturonase activity"/>
    <property type="evidence" value="ECO:0007669"/>
    <property type="project" value="InterPro"/>
</dbReference>
<evidence type="ECO:0000313" key="6">
    <source>
        <dbReference type="Proteomes" id="UP000464577"/>
    </source>
</evidence>
<evidence type="ECO:0000256" key="2">
    <source>
        <dbReference type="ARBA" id="ARBA00022801"/>
    </source>
</evidence>
<dbReference type="AlphaFoldDB" id="A0A6P1VRZ6"/>
<dbReference type="PANTHER" id="PTHR31339">
    <property type="entry name" value="PECTIN LYASE-RELATED"/>
    <property type="match status" value="1"/>
</dbReference>
<dbReference type="Pfam" id="PF00295">
    <property type="entry name" value="Glyco_hydro_28"/>
    <property type="match status" value="1"/>
</dbReference>
<dbReference type="PANTHER" id="PTHR31339:SF9">
    <property type="entry name" value="PLASMIN AND FIBRONECTIN-BINDING PROTEIN A"/>
    <property type="match status" value="1"/>
</dbReference>
<dbReference type="GO" id="GO:0005975">
    <property type="term" value="P:carbohydrate metabolic process"/>
    <property type="evidence" value="ECO:0007669"/>
    <property type="project" value="InterPro"/>
</dbReference>
<name>A0A6P1VRZ6_9BACT</name>
<dbReference type="Gene3D" id="2.160.20.10">
    <property type="entry name" value="Single-stranded right-handed beta-helix, Pectin lyase-like"/>
    <property type="match status" value="1"/>
</dbReference>
<keyword evidence="2 4" id="KW-0378">Hydrolase</keyword>
<dbReference type="Proteomes" id="UP000464577">
    <property type="component" value="Chromosome"/>
</dbReference>
<evidence type="ECO:0000313" key="5">
    <source>
        <dbReference type="EMBL" id="QHV94136.1"/>
    </source>
</evidence>
<keyword evidence="6" id="KW-1185">Reference proteome</keyword>
<accession>A0A6P1VRZ6</accession>
<dbReference type="EMBL" id="CP045997">
    <property type="protein sequence ID" value="QHV94136.1"/>
    <property type="molecule type" value="Genomic_DNA"/>
</dbReference>
<evidence type="ECO:0000256" key="3">
    <source>
        <dbReference type="ARBA" id="ARBA00023295"/>
    </source>
</evidence>
<dbReference type="InterPro" id="IPR011050">
    <property type="entry name" value="Pectin_lyase_fold/virulence"/>
</dbReference>
<sequence length="518" mass="57451">MKPEHTKSKSKSTKMNRLLTILFAWLLLITSVFAQKNTGVWDVFAFGAKGDGKTMDTKAIQTAIDRCHGAGGGKVYLHNGTFLSGTIYLKSHVTLEVEAGATLLGSDRAADYPDQASEYPTYDEDPLTSKAFIYAENARNVTIEGRGTIDGRGSEIDKRGLNDPYLRPSFKYRPRIIHLRGCENVHINHITLQNSASWVQTYQACKNLVIDGITVDSRENKDIEKPRETTARHRNNDGLDLIDCELVRVSNCYINSGDDAICIKSFSPDRASRDITITNCVVSANASGIKIGTETAGRFEDITIQNCTVFDTRGEGIGIMTADGAQIERVNISNITLRNIKRVALFIRLNTRNKLYGKNKVINKPGLRDIVIENIQGTRISSTGCSITGLADYPLENLLLRNINLNFDGGISETESTSPVPEKTDAYPVGTMFGPILPAYGFYVRHVKNITFDQVQLRFAREDQRPAMVFDDADQVVIDHFTAQSSTKTPALIRMVNTRNQLITNSRPSTDIPVFVKN</sequence>
<organism evidence="5 6">
    <name type="scientific">Spirosoma endbachense</name>
    <dbReference type="NCBI Taxonomy" id="2666025"/>
    <lineage>
        <taxon>Bacteria</taxon>
        <taxon>Pseudomonadati</taxon>
        <taxon>Bacteroidota</taxon>
        <taxon>Cytophagia</taxon>
        <taxon>Cytophagales</taxon>
        <taxon>Cytophagaceae</taxon>
        <taxon>Spirosoma</taxon>
    </lineage>
</organism>
<reference evidence="5 6" key="1">
    <citation type="submission" date="2019-11" db="EMBL/GenBank/DDBJ databases">
        <title>Spirosoma endbachense sp. nov., isolated from a natural salt meadow.</title>
        <authorList>
            <person name="Rojas J."/>
            <person name="Ambika Manirajan B."/>
            <person name="Ratering S."/>
            <person name="Suarez C."/>
            <person name="Geissler-Plaum R."/>
            <person name="Schnell S."/>
        </authorList>
    </citation>
    <scope>NUCLEOTIDE SEQUENCE [LARGE SCALE GENOMIC DNA]</scope>
    <source>
        <strain evidence="5 6">I-24</strain>
    </source>
</reference>
<dbReference type="InterPro" id="IPR006626">
    <property type="entry name" value="PbH1"/>
</dbReference>
<dbReference type="RefSeq" id="WP_162384557.1">
    <property type="nucleotide sequence ID" value="NZ_CP045997.1"/>
</dbReference>
<dbReference type="SUPFAM" id="SSF51126">
    <property type="entry name" value="Pectin lyase-like"/>
    <property type="match status" value="1"/>
</dbReference>
<dbReference type="KEGG" id="senf:GJR95_03425"/>
<comment type="similarity">
    <text evidence="1 4">Belongs to the glycosyl hydrolase 28 family.</text>
</comment>
<dbReference type="SMART" id="SM00710">
    <property type="entry name" value="PbH1"/>
    <property type="match status" value="5"/>
</dbReference>
<dbReference type="InterPro" id="IPR051801">
    <property type="entry name" value="GH28_Enzymes"/>
</dbReference>